<keyword evidence="10 14" id="KW-0574">Periplasm</keyword>
<dbReference type="GO" id="GO:0009061">
    <property type="term" value="P:anaerobic respiration"/>
    <property type="evidence" value="ECO:0007669"/>
    <property type="project" value="InterPro"/>
</dbReference>
<feature type="binding site" description="axial binding residue" evidence="16">
    <location>
        <position position="87"/>
    </location>
    <ligand>
        <name>heme c</name>
        <dbReference type="ChEBI" id="CHEBI:61717"/>
        <label>1</label>
    </ligand>
    <ligandPart>
        <name>Fe</name>
        <dbReference type="ChEBI" id="CHEBI:18248"/>
    </ligandPart>
</feature>
<proteinExistence type="inferred from homology"/>
<dbReference type="Pfam" id="PF03892">
    <property type="entry name" value="NapB"/>
    <property type="match status" value="1"/>
</dbReference>
<gene>
    <name evidence="17" type="ORF">GCM10011332_27380</name>
</gene>
<dbReference type="FunFam" id="1.10.1130.10:FF:000001">
    <property type="entry name" value="Periplasmic nitrate reductase, electron transfer subunit"/>
    <property type="match status" value="1"/>
</dbReference>
<dbReference type="EMBL" id="BMHV01000023">
    <property type="protein sequence ID" value="GGF71956.1"/>
    <property type="molecule type" value="Genomic_DNA"/>
</dbReference>
<keyword evidence="12 16" id="KW-0408">Iron</keyword>
<reference evidence="17" key="1">
    <citation type="journal article" date="2014" name="Int. J. Syst. Evol. Microbiol.">
        <title>Complete genome sequence of Corynebacterium casei LMG S-19264T (=DSM 44701T), isolated from a smear-ripened cheese.</title>
        <authorList>
            <consortium name="US DOE Joint Genome Institute (JGI-PGF)"/>
            <person name="Walter F."/>
            <person name="Albersmeier A."/>
            <person name="Kalinowski J."/>
            <person name="Ruckert C."/>
        </authorList>
    </citation>
    <scope>NUCLEOTIDE SEQUENCE</scope>
    <source>
        <strain evidence="17">CGMCC 1.15254</strain>
    </source>
</reference>
<dbReference type="Gene3D" id="1.10.1130.10">
    <property type="entry name" value="Flavocytochrome C3, Chain A"/>
    <property type="match status" value="1"/>
</dbReference>
<dbReference type="InterPro" id="IPR005591">
    <property type="entry name" value="NapB"/>
</dbReference>
<accession>A0A917FFW2</accession>
<evidence type="ECO:0000256" key="11">
    <source>
        <dbReference type="ARBA" id="ARBA00022982"/>
    </source>
</evidence>
<feature type="binding site" description="covalent" evidence="15">
    <location>
        <position position="124"/>
    </location>
    <ligand>
        <name>heme c</name>
        <dbReference type="ChEBI" id="CHEBI:61717"/>
        <label>2</label>
    </ligand>
</feature>
<evidence type="ECO:0000256" key="3">
    <source>
        <dbReference type="ARBA" id="ARBA00007368"/>
    </source>
</evidence>
<dbReference type="SUPFAM" id="SSF48695">
    <property type="entry name" value="Multiheme cytochromes"/>
    <property type="match status" value="1"/>
</dbReference>
<evidence type="ECO:0000313" key="18">
    <source>
        <dbReference type="Proteomes" id="UP000632498"/>
    </source>
</evidence>
<evidence type="ECO:0000256" key="16">
    <source>
        <dbReference type="PIRSR" id="PIRSR006105-2"/>
    </source>
</evidence>
<keyword evidence="7 15" id="KW-0349">Heme</keyword>
<feature type="binding site" description="axial binding residue" evidence="16">
    <location>
        <position position="69"/>
    </location>
    <ligand>
        <name>heme c</name>
        <dbReference type="ChEBI" id="CHEBI:61717"/>
        <label>1</label>
    </ligand>
    <ligandPart>
        <name>Fe</name>
        <dbReference type="ChEBI" id="CHEBI:18248"/>
    </ligandPart>
</feature>
<comment type="function">
    <text evidence="1">Electron transfer subunit of the periplasmic nitrate reductase complex NapAB. Receives electrons from the membrane-anchored tetraheme c-type NapC protein and transfers these to NapA subunit, thus allowing electron flow between membrane and periplasm. Essential for periplasmic nitrate reduction with nitrate as the terminal electron acceptor.</text>
</comment>
<evidence type="ECO:0000256" key="14">
    <source>
        <dbReference type="PIRNR" id="PIRNR006105"/>
    </source>
</evidence>
<dbReference type="Proteomes" id="UP000632498">
    <property type="component" value="Unassembled WGS sequence"/>
</dbReference>
<feature type="binding site" description="covalent" evidence="15">
    <location>
        <position position="83"/>
    </location>
    <ligand>
        <name>heme c</name>
        <dbReference type="ChEBI" id="CHEBI:61717"/>
        <label>1</label>
    </ligand>
</feature>
<keyword evidence="6 14" id="KW-0813">Transport</keyword>
<evidence type="ECO:0000256" key="5">
    <source>
        <dbReference type="ARBA" id="ARBA00013773"/>
    </source>
</evidence>
<comment type="PTM">
    <text evidence="15">Binds 2 heme C groups per subunit.</text>
</comment>
<evidence type="ECO:0000256" key="4">
    <source>
        <dbReference type="ARBA" id="ARBA00011752"/>
    </source>
</evidence>
<organism evidence="17 18">
    <name type="scientific">Terasakiella brassicae</name>
    <dbReference type="NCBI Taxonomy" id="1634917"/>
    <lineage>
        <taxon>Bacteria</taxon>
        <taxon>Pseudomonadati</taxon>
        <taxon>Pseudomonadota</taxon>
        <taxon>Alphaproteobacteria</taxon>
        <taxon>Rhodospirillales</taxon>
        <taxon>Terasakiellaceae</taxon>
        <taxon>Terasakiella</taxon>
    </lineage>
</organism>
<name>A0A917FFW2_9PROT</name>
<evidence type="ECO:0000256" key="6">
    <source>
        <dbReference type="ARBA" id="ARBA00022448"/>
    </source>
</evidence>
<evidence type="ECO:0000256" key="7">
    <source>
        <dbReference type="ARBA" id="ARBA00022617"/>
    </source>
</evidence>
<feature type="binding site" description="axial binding residue" evidence="16">
    <location>
        <position position="128"/>
    </location>
    <ligand>
        <name>heme c</name>
        <dbReference type="ChEBI" id="CHEBI:61717"/>
        <label>2</label>
    </ligand>
    <ligandPart>
        <name>Fe</name>
        <dbReference type="ChEBI" id="CHEBI:18248"/>
    </ligandPart>
</feature>
<feature type="binding site" description="axial binding residue" evidence="16">
    <location>
        <position position="104"/>
    </location>
    <ligand>
        <name>heme c</name>
        <dbReference type="ChEBI" id="CHEBI:61717"/>
        <label>2</label>
    </ligand>
    <ligandPart>
        <name>Fe</name>
        <dbReference type="ChEBI" id="CHEBI:18248"/>
    </ligandPart>
</feature>
<evidence type="ECO:0000256" key="1">
    <source>
        <dbReference type="ARBA" id="ARBA00002599"/>
    </source>
</evidence>
<dbReference type="AlphaFoldDB" id="A0A917FFW2"/>
<keyword evidence="8 16" id="KW-0479">Metal-binding</keyword>
<keyword evidence="11 14" id="KW-0249">Electron transport</keyword>
<feature type="binding site" description="covalent" evidence="15">
    <location>
        <position position="127"/>
    </location>
    <ligand>
        <name>heme c</name>
        <dbReference type="ChEBI" id="CHEBI:61717"/>
        <label>2</label>
    </ligand>
</feature>
<comment type="subcellular location">
    <subcellularLocation>
        <location evidence="2 14">Periplasm</location>
    </subcellularLocation>
</comment>
<evidence type="ECO:0000256" key="8">
    <source>
        <dbReference type="ARBA" id="ARBA00022723"/>
    </source>
</evidence>
<feature type="binding site" description="covalent" evidence="15">
    <location>
        <position position="86"/>
    </location>
    <ligand>
        <name>heme c</name>
        <dbReference type="ChEBI" id="CHEBI:61717"/>
        <label>1</label>
    </ligand>
</feature>
<evidence type="ECO:0000313" key="17">
    <source>
        <dbReference type="EMBL" id="GGF71956.1"/>
    </source>
</evidence>
<comment type="similarity">
    <text evidence="3 14">Belongs to the NapB family.</text>
</comment>
<dbReference type="PIRSF" id="PIRSF006105">
    <property type="entry name" value="NapB"/>
    <property type="match status" value="1"/>
</dbReference>
<evidence type="ECO:0000256" key="2">
    <source>
        <dbReference type="ARBA" id="ARBA00004418"/>
    </source>
</evidence>
<dbReference type="GO" id="GO:0046872">
    <property type="term" value="F:metal ion binding"/>
    <property type="evidence" value="ECO:0007669"/>
    <property type="project" value="UniProtKB-KW"/>
</dbReference>
<dbReference type="GO" id="GO:0042597">
    <property type="term" value="C:periplasmic space"/>
    <property type="evidence" value="ECO:0007669"/>
    <property type="project" value="UniProtKB-SubCell"/>
</dbReference>
<evidence type="ECO:0000256" key="10">
    <source>
        <dbReference type="ARBA" id="ARBA00022764"/>
    </source>
</evidence>
<sequence length="144" mass="16196">MTVKRVLIPVVAVFAVAILLMANAIAGNVTSLRGQVDLKETNSAATINHVVEDGRVPQNYRQQPPLIPHKIEKYQINLKVNQCMRCHNWQYAAKEGAPKISETHYQDHRTGQPLDDVVPGRWFCTQCHVPQVDAKPLVENTFSE</sequence>
<reference evidence="17" key="2">
    <citation type="submission" date="2020-09" db="EMBL/GenBank/DDBJ databases">
        <authorList>
            <person name="Sun Q."/>
            <person name="Zhou Y."/>
        </authorList>
    </citation>
    <scope>NUCLEOTIDE SEQUENCE</scope>
    <source>
        <strain evidence="17">CGMCC 1.15254</strain>
    </source>
</reference>
<evidence type="ECO:0000256" key="12">
    <source>
        <dbReference type="ARBA" id="ARBA00023004"/>
    </source>
</evidence>
<protein>
    <recommendedName>
        <fullName evidence="5 14">Periplasmic nitrate reductase, electron transfer subunit</fullName>
    </recommendedName>
    <alternativeName>
        <fullName evidence="13 14">Diheme cytochrome c NapB</fullName>
    </alternativeName>
</protein>
<evidence type="ECO:0000256" key="13">
    <source>
        <dbReference type="ARBA" id="ARBA00031832"/>
    </source>
</evidence>
<keyword evidence="18" id="KW-1185">Reference proteome</keyword>
<dbReference type="InterPro" id="IPR036280">
    <property type="entry name" value="Multihaem_cyt_sf"/>
</dbReference>
<comment type="caution">
    <text evidence="17">The sequence shown here is derived from an EMBL/GenBank/DDBJ whole genome shotgun (WGS) entry which is preliminary data.</text>
</comment>
<dbReference type="PANTHER" id="PTHR38604">
    <property type="entry name" value="PERIPLASMIC NITRATE REDUCTASE, ELECTRON TRANSFER SUBUNIT"/>
    <property type="match status" value="1"/>
</dbReference>
<evidence type="ECO:0000256" key="15">
    <source>
        <dbReference type="PIRSR" id="PIRSR006105-1"/>
    </source>
</evidence>
<evidence type="ECO:0000256" key="9">
    <source>
        <dbReference type="ARBA" id="ARBA00022729"/>
    </source>
</evidence>
<dbReference type="PANTHER" id="PTHR38604:SF1">
    <property type="entry name" value="PERIPLASMIC NITRATE REDUCTASE, ELECTRON TRANSFER SUBUNIT"/>
    <property type="match status" value="1"/>
</dbReference>
<comment type="subunit">
    <text evidence="4 14">Component of the periplasmic nitrate reductase NapAB complex composed of NapA and NapB.</text>
</comment>
<keyword evidence="9" id="KW-0732">Signal</keyword>